<keyword evidence="2" id="KW-1185">Reference proteome</keyword>
<evidence type="ECO:0000313" key="1">
    <source>
        <dbReference type="EMBL" id="KAK2093376.1"/>
    </source>
</evidence>
<dbReference type="EMBL" id="JASSZA010000015">
    <property type="protein sequence ID" value="KAK2093376.1"/>
    <property type="molecule type" value="Genomic_DNA"/>
</dbReference>
<protein>
    <submittedName>
        <fullName evidence="1">Uncharacterized protein</fullName>
    </submittedName>
</protein>
<gene>
    <name evidence="1" type="ORF">P7K49_029905</name>
</gene>
<organism evidence="1 2">
    <name type="scientific">Saguinus oedipus</name>
    <name type="common">Cotton-top tamarin</name>
    <name type="synonym">Oedipomidas oedipus</name>
    <dbReference type="NCBI Taxonomy" id="9490"/>
    <lineage>
        <taxon>Eukaryota</taxon>
        <taxon>Metazoa</taxon>
        <taxon>Chordata</taxon>
        <taxon>Craniata</taxon>
        <taxon>Vertebrata</taxon>
        <taxon>Euteleostomi</taxon>
        <taxon>Mammalia</taxon>
        <taxon>Eutheria</taxon>
        <taxon>Euarchontoglires</taxon>
        <taxon>Primates</taxon>
        <taxon>Haplorrhini</taxon>
        <taxon>Platyrrhini</taxon>
        <taxon>Cebidae</taxon>
        <taxon>Callitrichinae</taxon>
        <taxon>Saguinus</taxon>
    </lineage>
</organism>
<reference evidence="1 2" key="1">
    <citation type="submission" date="2023-05" db="EMBL/GenBank/DDBJ databases">
        <title>B98-5 Cell Line De Novo Hybrid Assembly: An Optical Mapping Approach.</title>
        <authorList>
            <person name="Kananen K."/>
            <person name="Auerbach J.A."/>
            <person name="Kautto E."/>
            <person name="Blachly J.S."/>
        </authorList>
    </citation>
    <scope>NUCLEOTIDE SEQUENCE [LARGE SCALE GENOMIC DNA]</scope>
    <source>
        <strain evidence="1">B95-8</strain>
        <tissue evidence="1">Cell line</tissue>
    </source>
</reference>
<dbReference type="Proteomes" id="UP001266305">
    <property type="component" value="Unassembled WGS sequence"/>
</dbReference>
<name>A0ABQ9U8M8_SAGOE</name>
<comment type="caution">
    <text evidence="1">The sequence shown here is derived from an EMBL/GenBank/DDBJ whole genome shotgun (WGS) entry which is preliminary data.</text>
</comment>
<proteinExistence type="predicted"/>
<evidence type="ECO:0000313" key="2">
    <source>
        <dbReference type="Proteomes" id="UP001266305"/>
    </source>
</evidence>
<sequence length="66" mass="7094">MRTIESHTASVRDLGLPLMKRMHASCFHLQLSFAITATGTHLSPDCSFGRHVCVAAVTTGTQRPAA</sequence>
<accession>A0ABQ9U8M8</accession>